<organism evidence="1 2">
    <name type="scientific">Cryobacterium luteum</name>
    <dbReference type="NCBI Taxonomy" id="1424661"/>
    <lineage>
        <taxon>Bacteria</taxon>
        <taxon>Bacillati</taxon>
        <taxon>Actinomycetota</taxon>
        <taxon>Actinomycetes</taxon>
        <taxon>Micrococcales</taxon>
        <taxon>Microbacteriaceae</taxon>
        <taxon>Cryobacterium</taxon>
    </lineage>
</organism>
<protein>
    <submittedName>
        <fullName evidence="1">Uncharacterized protein</fullName>
    </submittedName>
</protein>
<dbReference type="SUPFAM" id="SSF53850">
    <property type="entry name" value="Periplasmic binding protein-like II"/>
    <property type="match status" value="1"/>
</dbReference>
<dbReference type="AlphaFoldDB" id="A0A1H8I3K4"/>
<dbReference type="Proteomes" id="UP000297654">
    <property type="component" value="Unassembled WGS sequence"/>
</dbReference>
<dbReference type="RefSeq" id="WP_092110702.1">
    <property type="nucleotide sequence ID" value="NZ_FOCN01000010.1"/>
</dbReference>
<accession>A0A1H8I3K4</accession>
<dbReference type="STRING" id="1424661.SAMN05216281_110120"/>
<dbReference type="OrthoDB" id="366726at2"/>
<dbReference type="Gene3D" id="3.40.190.10">
    <property type="entry name" value="Periplasmic binding protein-like II"/>
    <property type="match status" value="1"/>
</dbReference>
<name>A0A1H8I3K4_9MICO</name>
<evidence type="ECO:0000313" key="2">
    <source>
        <dbReference type="Proteomes" id="UP000297654"/>
    </source>
</evidence>
<reference evidence="1 2" key="1">
    <citation type="submission" date="2019-03" db="EMBL/GenBank/DDBJ databases">
        <title>Genomics of glacier-inhabiting Cryobacterium strains.</title>
        <authorList>
            <person name="Liu Q."/>
            <person name="Xin Y.-H."/>
        </authorList>
    </citation>
    <scope>NUCLEOTIDE SEQUENCE [LARGE SCALE GENOMIC DNA]</scope>
    <source>
        <strain evidence="1 2">Hh15</strain>
    </source>
</reference>
<dbReference type="EMBL" id="SOFF01000009">
    <property type="protein sequence ID" value="TFB94260.1"/>
    <property type="molecule type" value="Genomic_DNA"/>
</dbReference>
<comment type="caution">
    <text evidence="1">The sequence shown here is derived from an EMBL/GenBank/DDBJ whole genome shotgun (WGS) entry which is preliminary data.</text>
</comment>
<gene>
    <name evidence="1" type="ORF">E3O10_02100</name>
</gene>
<sequence>MPIFLSFYPASSKAQRTSIGAPAADAIFPSSLPWIKGIAADFPDTNYAAYELPAGPGGQSTFSFINCWGIPQNFDTADAASSVVEFLTSDQARLAAAAAFGVIPSTESAAATYAETFPENASFVASADYAVSPVNFAGSASAITDFNSKLEGLIGGVPKAILESLQTRLQATLAAANGQ</sequence>
<evidence type="ECO:0000313" key="1">
    <source>
        <dbReference type="EMBL" id="TFB94260.1"/>
    </source>
</evidence>
<keyword evidence="2" id="KW-1185">Reference proteome</keyword>
<proteinExistence type="predicted"/>